<keyword evidence="3" id="KW-1185">Reference proteome</keyword>
<organism evidence="2 3">
    <name type="scientific">Knipowitschia caucasica</name>
    <name type="common">Caucasian dwarf goby</name>
    <name type="synonym">Pomatoschistus caucasicus</name>
    <dbReference type="NCBI Taxonomy" id="637954"/>
    <lineage>
        <taxon>Eukaryota</taxon>
        <taxon>Metazoa</taxon>
        <taxon>Chordata</taxon>
        <taxon>Craniata</taxon>
        <taxon>Vertebrata</taxon>
        <taxon>Euteleostomi</taxon>
        <taxon>Actinopterygii</taxon>
        <taxon>Neopterygii</taxon>
        <taxon>Teleostei</taxon>
        <taxon>Neoteleostei</taxon>
        <taxon>Acanthomorphata</taxon>
        <taxon>Gobiaria</taxon>
        <taxon>Gobiiformes</taxon>
        <taxon>Gobioidei</taxon>
        <taxon>Gobiidae</taxon>
        <taxon>Gobiinae</taxon>
        <taxon>Knipowitschia</taxon>
    </lineage>
</organism>
<dbReference type="InterPro" id="IPR028346">
    <property type="entry name" value="HAUS2"/>
</dbReference>
<dbReference type="InterPro" id="IPR026242">
    <property type="entry name" value="HAUS2_metazoa"/>
</dbReference>
<evidence type="ECO:0008006" key="4">
    <source>
        <dbReference type="Google" id="ProtNLM"/>
    </source>
</evidence>
<evidence type="ECO:0000256" key="1">
    <source>
        <dbReference type="SAM" id="MobiDB-lite"/>
    </source>
</evidence>
<feature type="compositionally biased region" description="Basic and acidic residues" evidence="1">
    <location>
        <begin position="304"/>
        <end position="349"/>
    </location>
</feature>
<dbReference type="GO" id="GO:0005813">
    <property type="term" value="C:centrosome"/>
    <property type="evidence" value="ECO:0007669"/>
    <property type="project" value="TreeGrafter"/>
</dbReference>
<dbReference type="GO" id="GO:0070652">
    <property type="term" value="C:HAUS complex"/>
    <property type="evidence" value="ECO:0007669"/>
    <property type="project" value="InterPro"/>
</dbReference>
<dbReference type="AlphaFoldDB" id="A0AAV2JI82"/>
<dbReference type="PANTHER" id="PTHR16039">
    <property type="entry name" value="HAUS AUGMIN-LIKE COMPLEX SUBUNIT 2"/>
    <property type="match status" value="1"/>
</dbReference>
<protein>
    <recommendedName>
        <fullName evidence="4">HAUS augmin-like complex subunit 2</fullName>
    </recommendedName>
</protein>
<reference evidence="2 3" key="1">
    <citation type="submission" date="2024-04" db="EMBL/GenBank/DDBJ databases">
        <authorList>
            <person name="Waldvogel A.-M."/>
            <person name="Schoenle A."/>
        </authorList>
    </citation>
    <scope>NUCLEOTIDE SEQUENCE [LARGE SCALE GENOMIC DNA]</scope>
</reference>
<sequence length="372" mass="42090">MTKSQAGCLCWENIYSLSNQEKQKIRIRAKMLQRELSTFSVTPAATVLSRCVSRGAVAPEEMDSALSDASPAFSCHLSRAEERIKTQRQLDQFQLQMDLLQLDKLNADVTHSFHLQSRLQRLQTFCSHLQDVLRDQTELRQRLLRPVGRQQLCVPAPMHRFVVELVHMFLNFIETLEQKILFVRSSPGAPERLTQLDSSLSQLLSLVAEVQTLSNQILTGQRRLTERLLQSRDKTRTKTGLDPGSQPTRSQDEELTERLNLIASNRETGLNQDPPDPDQDYTDHQEKTSPGPGPEPARTGGPCADRRTPRGPEDPARTGGPREDRTTPRGQEDPGRTRGPREVREDGRLVHRPRVPHVDLSQCHDEGDARVI</sequence>
<gene>
    <name evidence="2" type="ORF">KC01_LOCUS6980</name>
</gene>
<accession>A0AAV2JI82</accession>
<dbReference type="Proteomes" id="UP001497482">
    <property type="component" value="Chromosome 12"/>
</dbReference>
<proteinExistence type="predicted"/>
<feature type="compositionally biased region" description="Polar residues" evidence="1">
    <location>
        <begin position="262"/>
        <end position="271"/>
    </location>
</feature>
<evidence type="ECO:0000313" key="3">
    <source>
        <dbReference type="Proteomes" id="UP001497482"/>
    </source>
</evidence>
<dbReference type="PRINTS" id="PR02088">
    <property type="entry name" value="HAUSAUGMINL2"/>
</dbReference>
<feature type="region of interest" description="Disordered" evidence="1">
    <location>
        <begin position="228"/>
        <end position="372"/>
    </location>
</feature>
<feature type="compositionally biased region" description="Basic and acidic residues" evidence="1">
    <location>
        <begin position="362"/>
        <end position="372"/>
    </location>
</feature>
<dbReference type="GO" id="GO:1990498">
    <property type="term" value="C:mitotic spindle microtubule"/>
    <property type="evidence" value="ECO:0007669"/>
    <property type="project" value="TreeGrafter"/>
</dbReference>
<dbReference type="GO" id="GO:0007098">
    <property type="term" value="P:centrosome cycle"/>
    <property type="evidence" value="ECO:0007669"/>
    <property type="project" value="InterPro"/>
</dbReference>
<dbReference type="PANTHER" id="PTHR16039:SF1">
    <property type="entry name" value="HAUS AUGMIN-LIKE COMPLEX SUBUNIT 2"/>
    <property type="match status" value="1"/>
</dbReference>
<name>A0AAV2JI82_KNICA</name>
<dbReference type="EMBL" id="OZ035834">
    <property type="protein sequence ID" value="CAL1575397.1"/>
    <property type="molecule type" value="Genomic_DNA"/>
</dbReference>
<dbReference type="GO" id="GO:0051225">
    <property type="term" value="P:spindle assembly"/>
    <property type="evidence" value="ECO:0007669"/>
    <property type="project" value="InterPro"/>
</dbReference>
<evidence type="ECO:0000313" key="2">
    <source>
        <dbReference type="EMBL" id="CAL1575397.1"/>
    </source>
</evidence>
<dbReference type="Pfam" id="PF15003">
    <property type="entry name" value="HAUS2"/>
    <property type="match status" value="1"/>
</dbReference>
<dbReference type="GO" id="GO:0007020">
    <property type="term" value="P:microtubule nucleation"/>
    <property type="evidence" value="ECO:0007669"/>
    <property type="project" value="TreeGrafter"/>
</dbReference>